<evidence type="ECO:0000256" key="1">
    <source>
        <dbReference type="ARBA" id="ARBA00004613"/>
    </source>
</evidence>
<dbReference type="InterPro" id="IPR053322">
    <property type="entry name" value="PLA2-like"/>
</dbReference>
<keyword evidence="2" id="KW-0964">Secreted</keyword>
<feature type="chain" id="PRO_5043730745" description="Phospholipase A2 domain-containing protein" evidence="3">
    <location>
        <begin position="33"/>
        <end position="121"/>
    </location>
</feature>
<gene>
    <name evidence="4" type="ORF">PENTCL1PPCAC_27618</name>
</gene>
<evidence type="ECO:0000256" key="3">
    <source>
        <dbReference type="SAM" id="SignalP"/>
    </source>
</evidence>
<dbReference type="PROSITE" id="PS00118">
    <property type="entry name" value="PA2_HIS"/>
    <property type="match status" value="1"/>
</dbReference>
<name>A0AAV5UGD7_9BILA</name>
<organism evidence="4 5">
    <name type="scientific">Pristionchus entomophagus</name>
    <dbReference type="NCBI Taxonomy" id="358040"/>
    <lineage>
        <taxon>Eukaryota</taxon>
        <taxon>Metazoa</taxon>
        <taxon>Ecdysozoa</taxon>
        <taxon>Nematoda</taxon>
        <taxon>Chromadorea</taxon>
        <taxon>Rhabditida</taxon>
        <taxon>Rhabditina</taxon>
        <taxon>Diplogasteromorpha</taxon>
        <taxon>Diplogasteroidea</taxon>
        <taxon>Neodiplogasteridae</taxon>
        <taxon>Pristionchus</taxon>
    </lineage>
</organism>
<evidence type="ECO:0000256" key="2">
    <source>
        <dbReference type="ARBA" id="ARBA00022525"/>
    </source>
</evidence>
<proteinExistence type="predicted"/>
<dbReference type="InterPro" id="IPR033113">
    <property type="entry name" value="PLA2_histidine"/>
</dbReference>
<dbReference type="InterPro" id="IPR036444">
    <property type="entry name" value="PLipase_A2_dom_sf"/>
</dbReference>
<dbReference type="Proteomes" id="UP001432027">
    <property type="component" value="Unassembled WGS sequence"/>
</dbReference>
<dbReference type="GO" id="GO:0004623">
    <property type="term" value="F:phospholipase A2 activity"/>
    <property type="evidence" value="ECO:0007669"/>
    <property type="project" value="InterPro"/>
</dbReference>
<feature type="signal peptide" evidence="3">
    <location>
        <begin position="1"/>
        <end position="32"/>
    </location>
</feature>
<protein>
    <recommendedName>
        <fullName evidence="6">Phospholipase A2 domain-containing protein</fullName>
    </recommendedName>
</protein>
<dbReference type="GO" id="GO:0006644">
    <property type="term" value="P:phospholipid metabolic process"/>
    <property type="evidence" value="ECO:0007669"/>
    <property type="project" value="InterPro"/>
</dbReference>
<sequence>SAECRGSISFNSGTMNLLTIILLSACATGAMAEWKCGARPQDSAVARASIGFLCPNRKMKINRCCRDHDACYRKKTGRDPCDDEFERCALKSAKSTLCEPLMKGFVSLVRAFGSFSYEGQW</sequence>
<feature type="non-terminal residue" evidence="4">
    <location>
        <position position="1"/>
    </location>
</feature>
<dbReference type="PANTHER" id="PTHR34228">
    <property type="entry name" value="PROTEIN CBG09474-RELATED"/>
    <property type="match status" value="1"/>
</dbReference>
<reference evidence="4" key="1">
    <citation type="submission" date="2023-10" db="EMBL/GenBank/DDBJ databases">
        <title>Genome assembly of Pristionchus species.</title>
        <authorList>
            <person name="Yoshida K."/>
            <person name="Sommer R.J."/>
        </authorList>
    </citation>
    <scope>NUCLEOTIDE SEQUENCE</scope>
    <source>
        <strain evidence="4">RS0144</strain>
    </source>
</reference>
<evidence type="ECO:0008006" key="6">
    <source>
        <dbReference type="Google" id="ProtNLM"/>
    </source>
</evidence>
<keyword evidence="5" id="KW-1185">Reference proteome</keyword>
<dbReference type="SUPFAM" id="SSF48619">
    <property type="entry name" value="Phospholipase A2, PLA2"/>
    <property type="match status" value="1"/>
</dbReference>
<evidence type="ECO:0000313" key="5">
    <source>
        <dbReference type="Proteomes" id="UP001432027"/>
    </source>
</evidence>
<evidence type="ECO:0000313" key="4">
    <source>
        <dbReference type="EMBL" id="GMT05444.1"/>
    </source>
</evidence>
<keyword evidence="3" id="KW-0732">Signal</keyword>
<accession>A0AAV5UGD7</accession>
<dbReference type="EMBL" id="BTSX01000006">
    <property type="protein sequence ID" value="GMT05444.1"/>
    <property type="molecule type" value="Genomic_DNA"/>
</dbReference>
<dbReference type="AlphaFoldDB" id="A0AAV5UGD7"/>
<comment type="subcellular location">
    <subcellularLocation>
        <location evidence="1">Secreted</location>
    </subcellularLocation>
</comment>
<comment type="caution">
    <text evidence="4">The sequence shown here is derived from an EMBL/GenBank/DDBJ whole genome shotgun (WGS) entry which is preliminary data.</text>
</comment>
<dbReference type="GO" id="GO:0050482">
    <property type="term" value="P:arachidonate secretion"/>
    <property type="evidence" value="ECO:0007669"/>
    <property type="project" value="InterPro"/>
</dbReference>
<dbReference type="GO" id="GO:0005576">
    <property type="term" value="C:extracellular region"/>
    <property type="evidence" value="ECO:0007669"/>
    <property type="project" value="UniProtKB-SubCell"/>
</dbReference>